<dbReference type="PANTHER" id="PTHR31465:SF9">
    <property type="entry name" value="SPHINGOID LONG-CHAIN BASE TRANSPORTER RSB1"/>
    <property type="match status" value="1"/>
</dbReference>
<dbReference type="PANTHER" id="PTHR31465">
    <property type="entry name" value="PROTEIN RTA1-RELATED"/>
    <property type="match status" value="1"/>
</dbReference>
<comment type="subcellular location">
    <subcellularLocation>
        <location evidence="1">Membrane</location>
        <topology evidence="1">Multi-pass membrane protein</topology>
    </subcellularLocation>
</comment>
<reference evidence="7" key="1">
    <citation type="submission" date="2017-03" db="EMBL/GenBank/DDBJ databases">
        <title>Genomes of endolithic fungi from Antarctica.</title>
        <authorList>
            <person name="Coleine C."/>
            <person name="Masonjones S."/>
            <person name="Stajich J.E."/>
        </authorList>
    </citation>
    <scope>NUCLEOTIDE SEQUENCE [LARGE SCALE GENOMIC DNA]</scope>
    <source>
        <strain evidence="7">CCFEE 5527</strain>
    </source>
</reference>
<dbReference type="Proteomes" id="UP000192596">
    <property type="component" value="Unassembled WGS sequence"/>
</dbReference>
<evidence type="ECO:0000256" key="2">
    <source>
        <dbReference type="ARBA" id="ARBA00022692"/>
    </source>
</evidence>
<evidence type="ECO:0000256" key="4">
    <source>
        <dbReference type="ARBA" id="ARBA00023136"/>
    </source>
</evidence>
<keyword evidence="2 5" id="KW-0812">Transmembrane</keyword>
<dbReference type="Pfam" id="PF04479">
    <property type="entry name" value="RTA1"/>
    <property type="match status" value="1"/>
</dbReference>
<evidence type="ECO:0000256" key="3">
    <source>
        <dbReference type="ARBA" id="ARBA00022989"/>
    </source>
</evidence>
<feature type="transmembrane region" description="Helical" evidence="5">
    <location>
        <begin position="49"/>
        <end position="69"/>
    </location>
</feature>
<feature type="transmembrane region" description="Helical" evidence="5">
    <location>
        <begin position="146"/>
        <end position="163"/>
    </location>
</feature>
<feature type="transmembrane region" description="Helical" evidence="5">
    <location>
        <begin position="76"/>
        <end position="95"/>
    </location>
</feature>
<evidence type="ECO:0000256" key="1">
    <source>
        <dbReference type="ARBA" id="ARBA00004141"/>
    </source>
</evidence>
<dbReference type="InterPro" id="IPR007568">
    <property type="entry name" value="RTA1"/>
</dbReference>
<dbReference type="AlphaFoldDB" id="A0A1V8T1B3"/>
<dbReference type="STRING" id="1507870.A0A1V8T1B3"/>
<feature type="transmembrane region" description="Helical" evidence="5">
    <location>
        <begin position="183"/>
        <end position="207"/>
    </location>
</feature>
<proteinExistence type="predicted"/>
<dbReference type="InParanoid" id="A0A1V8T1B3"/>
<protein>
    <recommendedName>
        <fullName evidence="8">Sphingoid long-chain base transporter RSB1</fullName>
    </recommendedName>
</protein>
<evidence type="ECO:0000256" key="5">
    <source>
        <dbReference type="SAM" id="Phobius"/>
    </source>
</evidence>
<keyword evidence="3 5" id="KW-1133">Transmembrane helix</keyword>
<name>A0A1V8T1B3_9PEZI</name>
<evidence type="ECO:0000313" key="7">
    <source>
        <dbReference type="Proteomes" id="UP000192596"/>
    </source>
</evidence>
<comment type="caution">
    <text evidence="6">The sequence shown here is derived from an EMBL/GenBank/DDBJ whole genome shotgun (WGS) entry which is preliminary data.</text>
</comment>
<feature type="transmembrane region" description="Helical" evidence="5">
    <location>
        <begin position="227"/>
        <end position="249"/>
    </location>
</feature>
<organism evidence="6 7">
    <name type="scientific">Cryoendolithus antarcticus</name>
    <dbReference type="NCBI Taxonomy" id="1507870"/>
    <lineage>
        <taxon>Eukaryota</taxon>
        <taxon>Fungi</taxon>
        <taxon>Dikarya</taxon>
        <taxon>Ascomycota</taxon>
        <taxon>Pezizomycotina</taxon>
        <taxon>Dothideomycetes</taxon>
        <taxon>Dothideomycetidae</taxon>
        <taxon>Cladosporiales</taxon>
        <taxon>Cladosporiaceae</taxon>
        <taxon>Cryoendolithus</taxon>
    </lineage>
</organism>
<dbReference type="OrthoDB" id="4521223at2759"/>
<dbReference type="GO" id="GO:0000324">
    <property type="term" value="C:fungal-type vacuole"/>
    <property type="evidence" value="ECO:0007669"/>
    <property type="project" value="TreeGrafter"/>
</dbReference>
<dbReference type="EMBL" id="NAJO01000020">
    <property type="protein sequence ID" value="OQO05051.1"/>
    <property type="molecule type" value="Genomic_DNA"/>
</dbReference>
<evidence type="ECO:0008006" key="8">
    <source>
        <dbReference type="Google" id="ProtNLM"/>
    </source>
</evidence>
<evidence type="ECO:0000313" key="6">
    <source>
        <dbReference type="EMBL" id="OQO05051.1"/>
    </source>
</evidence>
<gene>
    <name evidence="6" type="ORF">B0A48_08071</name>
</gene>
<dbReference type="GO" id="GO:0005886">
    <property type="term" value="C:plasma membrane"/>
    <property type="evidence" value="ECO:0007669"/>
    <property type="project" value="TreeGrafter"/>
</dbReference>
<accession>A0A1V8T1B3</accession>
<sequence length="328" mass="36203">MADAAMMAAHPDAYIGCNFDVTFKDQCTLQTCCLAQSSFLYRPNFGANLFFAIFFGAMAIPQIGLGIYYKTYGFMIAMLFGLVLEVVGYVARVLLYNNPFNGNAFLIYLICATIAPVFITAAIYLTITRIIVLYGAQNSYFKPRTVAIAFMFSDFTSLVLQGAGGGIADTAGTKPDQQVGVNVMIAGLILQVVSLFAFAVFCAYFAWRSRTGVLDMAREKIAVRGRWFFKAFLGSLFLATLVIFIRSVFRVAELWQGFDGTLWNKENDFLVLDGAMMGIAVIALAAFHPGPAFLGQWAAANWSFRAKKTPISLETRSKEMRRDYSSDA</sequence>
<keyword evidence="4 5" id="KW-0472">Membrane</keyword>
<feature type="transmembrane region" description="Helical" evidence="5">
    <location>
        <begin position="107"/>
        <end position="134"/>
    </location>
</feature>
<keyword evidence="7" id="KW-1185">Reference proteome</keyword>